<dbReference type="PROSITE" id="PS51635">
    <property type="entry name" value="PNPLA"/>
    <property type="match status" value="1"/>
</dbReference>
<dbReference type="RefSeq" id="WP_062835282.1">
    <property type="nucleotide sequence ID" value="NZ_BCNV01000001.1"/>
</dbReference>
<evidence type="ECO:0000256" key="2">
    <source>
        <dbReference type="PROSITE-ProRule" id="PRU01161"/>
    </source>
</evidence>
<dbReference type="GO" id="GO:0016787">
    <property type="term" value="F:hydrolase activity"/>
    <property type="evidence" value="ECO:0007669"/>
    <property type="project" value="UniProtKB-UniRule"/>
</dbReference>
<dbReference type="InterPro" id="IPR052580">
    <property type="entry name" value="Lipid_Hydrolase"/>
</dbReference>
<feature type="active site" description="Proton acceptor" evidence="2">
    <location>
        <position position="193"/>
    </location>
</feature>
<dbReference type="Gene3D" id="3.40.1090.10">
    <property type="entry name" value="Cytosolic phospholipase A2 catalytic domain"/>
    <property type="match status" value="2"/>
</dbReference>
<dbReference type="PANTHER" id="PTHR46394">
    <property type="entry name" value="ANNEXIN"/>
    <property type="match status" value="1"/>
</dbReference>
<dbReference type="EMBL" id="BCNV01000001">
    <property type="protein sequence ID" value="GAS82812.1"/>
    <property type="molecule type" value="Genomic_DNA"/>
</dbReference>
<protein>
    <submittedName>
        <fullName evidence="4">Patatin-like phospholipase domain-containing protein</fullName>
    </submittedName>
</protein>
<feature type="short sequence motif" description="DGA/G" evidence="2">
    <location>
        <begin position="193"/>
        <end position="195"/>
    </location>
</feature>
<dbReference type="PANTHER" id="PTHR46394:SF1">
    <property type="entry name" value="PNPLA DOMAIN-CONTAINING PROTEIN"/>
    <property type="match status" value="1"/>
</dbReference>
<dbReference type="CDD" id="cd07207">
    <property type="entry name" value="Pat_ExoU_VipD_like"/>
    <property type="match status" value="1"/>
</dbReference>
<feature type="short sequence motif" description="GXGXXG" evidence="2">
    <location>
        <begin position="9"/>
        <end position="14"/>
    </location>
</feature>
<comment type="caution">
    <text evidence="4">The sequence shown here is derived from an EMBL/GenBank/DDBJ whole genome shotgun (WGS) entry which is preliminary data.</text>
</comment>
<dbReference type="Proteomes" id="UP000069697">
    <property type="component" value="Unassembled WGS sequence"/>
</dbReference>
<dbReference type="SUPFAM" id="SSF52151">
    <property type="entry name" value="FabD/lysophospholipase-like"/>
    <property type="match status" value="1"/>
</dbReference>
<reference evidence="4 5" key="1">
    <citation type="journal article" date="2016" name="Genome Announc.">
        <title>Draft Genome Sequence of Paenibacillus amylolyticus Heshi-A3, Isolated from Fermented Rice Bran in a Japanese Fermented Seafood Dish.</title>
        <authorList>
            <person name="Akuzawa S."/>
            <person name="Nagaoka J."/>
            <person name="Kanekatsu M."/>
            <person name="Kubota E."/>
            <person name="Ohtake R."/>
            <person name="Suzuki T."/>
            <person name="Kanesaki Y."/>
        </authorList>
    </citation>
    <scope>NUCLEOTIDE SEQUENCE [LARGE SCALE GENOMIC DNA]</scope>
    <source>
        <strain evidence="4 5">Heshi-A3</strain>
    </source>
</reference>
<evidence type="ECO:0000256" key="1">
    <source>
        <dbReference type="ARBA" id="ARBA00023098"/>
    </source>
</evidence>
<proteinExistence type="predicted"/>
<dbReference type="InterPro" id="IPR002641">
    <property type="entry name" value="PNPLA_dom"/>
</dbReference>
<keyword evidence="1 2" id="KW-0443">Lipid metabolism</keyword>
<dbReference type="AlphaFoldDB" id="A0A100VMY5"/>
<gene>
    <name evidence="4" type="ORF">PAHA3_2886</name>
</gene>
<accession>A0A100VMY5</accession>
<feature type="short sequence motif" description="GXSXG" evidence="2">
    <location>
        <begin position="36"/>
        <end position="40"/>
    </location>
</feature>
<dbReference type="Pfam" id="PF01734">
    <property type="entry name" value="Patatin"/>
    <property type="match status" value="1"/>
</dbReference>
<keyword evidence="2" id="KW-0378">Hydrolase</keyword>
<evidence type="ECO:0000259" key="3">
    <source>
        <dbReference type="PROSITE" id="PS51635"/>
    </source>
</evidence>
<evidence type="ECO:0000313" key="4">
    <source>
        <dbReference type="EMBL" id="GAS82812.1"/>
    </source>
</evidence>
<name>A0A100VMY5_PAEAM</name>
<reference evidence="5" key="2">
    <citation type="submission" date="2016-01" db="EMBL/GenBank/DDBJ databases">
        <title>Draft Genome Sequence of Paenibacillus amylolyticus Heshi-A3 that Was Isolated from Fermented Rice Bran with Aging Salted Mackerel, Which Was Named Heshiko as Traditional Fermented Seafood in Japan.</title>
        <authorList>
            <person name="Akuzawa S."/>
            <person name="Nakagawa J."/>
            <person name="Kanekatsu T."/>
            <person name="Kubota E."/>
            <person name="Ohtake R."/>
            <person name="Suzuki T."/>
            <person name="Kanesaki Y."/>
        </authorList>
    </citation>
    <scope>NUCLEOTIDE SEQUENCE [LARGE SCALE GENOMIC DNA]</scope>
    <source>
        <strain evidence="5">Heshi-A3</strain>
    </source>
</reference>
<dbReference type="InterPro" id="IPR016035">
    <property type="entry name" value="Acyl_Trfase/lysoPLipase"/>
</dbReference>
<keyword evidence="2" id="KW-0442">Lipid degradation</keyword>
<sequence>MLINAVFEGGGVKGISLAGAVQGAQDCGIQFNRVAGTSSGSIVAALLAAGYRAEEMKVIIENTPFASLLRRSPIFNTRWIGPAARLFLKKGLYSGEALESWIRKMLEQKGIRTFADLPQGKLLITASDISNGTILVLPDDIRRFGIDPAKLDVAKAVRMSCSIPYFFDPVVIRKSPVFSKGLPFQDQFVYVVDGGLLSNFPLWLFDGDRTEREGDVIPVVGFKMVGKTEVEPARIKGPLSMLQALVETMLTAHDERYIEQINRFRTVKIPTLGIKPTQFHLSLQDSTALYRSGATAGTEFFNGWNTKMYGDQLDKQRKELRKKQAEVPPLIPV</sequence>
<organism evidence="4 5">
    <name type="scientific">Paenibacillus amylolyticus</name>
    <dbReference type="NCBI Taxonomy" id="1451"/>
    <lineage>
        <taxon>Bacteria</taxon>
        <taxon>Bacillati</taxon>
        <taxon>Bacillota</taxon>
        <taxon>Bacilli</taxon>
        <taxon>Bacillales</taxon>
        <taxon>Paenibacillaceae</taxon>
        <taxon>Paenibacillus</taxon>
    </lineage>
</organism>
<dbReference type="GO" id="GO:0016042">
    <property type="term" value="P:lipid catabolic process"/>
    <property type="evidence" value="ECO:0007669"/>
    <property type="project" value="UniProtKB-UniRule"/>
</dbReference>
<evidence type="ECO:0000313" key="5">
    <source>
        <dbReference type="Proteomes" id="UP000069697"/>
    </source>
</evidence>
<feature type="active site" description="Nucleophile" evidence="2">
    <location>
        <position position="38"/>
    </location>
</feature>
<feature type="domain" description="PNPLA" evidence="3">
    <location>
        <begin position="5"/>
        <end position="206"/>
    </location>
</feature>